<feature type="non-terminal residue" evidence="2">
    <location>
        <position position="1"/>
    </location>
</feature>
<dbReference type="InterPro" id="IPR036179">
    <property type="entry name" value="Ig-like_dom_sf"/>
</dbReference>
<dbReference type="AlphaFoldDB" id="A0A1Y3BB13"/>
<proteinExistence type="predicted"/>
<keyword evidence="3" id="KW-1185">Reference proteome</keyword>
<comment type="caution">
    <text evidence="2">The sequence shown here is derived from an EMBL/GenBank/DDBJ whole genome shotgun (WGS) entry which is preliminary data.</text>
</comment>
<gene>
    <name evidence="2" type="ORF">BLA29_013188</name>
</gene>
<dbReference type="InterPro" id="IPR013783">
    <property type="entry name" value="Ig-like_fold"/>
</dbReference>
<evidence type="ECO:0000259" key="1">
    <source>
        <dbReference type="PROSITE" id="PS50835"/>
    </source>
</evidence>
<organism evidence="2 3">
    <name type="scientific">Euroglyphus maynei</name>
    <name type="common">Mayne's house dust mite</name>
    <dbReference type="NCBI Taxonomy" id="6958"/>
    <lineage>
        <taxon>Eukaryota</taxon>
        <taxon>Metazoa</taxon>
        <taxon>Ecdysozoa</taxon>
        <taxon>Arthropoda</taxon>
        <taxon>Chelicerata</taxon>
        <taxon>Arachnida</taxon>
        <taxon>Acari</taxon>
        <taxon>Acariformes</taxon>
        <taxon>Sarcoptiformes</taxon>
        <taxon>Astigmata</taxon>
        <taxon>Psoroptidia</taxon>
        <taxon>Analgoidea</taxon>
        <taxon>Pyroglyphidae</taxon>
        <taxon>Pyroglyphinae</taxon>
        <taxon>Euroglyphus</taxon>
    </lineage>
</organism>
<protein>
    <recommendedName>
        <fullName evidence="1">Ig-like domain-containing protein</fullName>
    </recommendedName>
</protein>
<dbReference type="Gene3D" id="2.60.40.10">
    <property type="entry name" value="Immunoglobulins"/>
    <property type="match status" value="1"/>
</dbReference>
<dbReference type="SUPFAM" id="SSF48726">
    <property type="entry name" value="Immunoglobulin"/>
    <property type="match status" value="1"/>
</dbReference>
<dbReference type="EMBL" id="MUJZ01032925">
    <property type="protein sequence ID" value="OTF77367.1"/>
    <property type="molecule type" value="Genomic_DNA"/>
</dbReference>
<accession>A0A1Y3BB13</accession>
<sequence length="83" mass="9377">APKVTLQQLIDDNHVQSINHNLTNGDNGNGYAIRGRQLQLYCNISANPMVLATDIHWYKDSKLITDNHMIVNNNNKTNNDGKF</sequence>
<dbReference type="Proteomes" id="UP000194236">
    <property type="component" value="Unassembled WGS sequence"/>
</dbReference>
<name>A0A1Y3BB13_EURMA</name>
<reference evidence="2 3" key="1">
    <citation type="submission" date="2017-03" db="EMBL/GenBank/DDBJ databases">
        <title>Genome Survey of Euroglyphus maynei.</title>
        <authorList>
            <person name="Arlian L.G."/>
            <person name="Morgan M.S."/>
            <person name="Rider S.D."/>
        </authorList>
    </citation>
    <scope>NUCLEOTIDE SEQUENCE [LARGE SCALE GENOMIC DNA]</scope>
    <source>
        <strain evidence="2">Arlian Lab</strain>
        <tissue evidence="2">Whole body</tissue>
    </source>
</reference>
<evidence type="ECO:0000313" key="3">
    <source>
        <dbReference type="Proteomes" id="UP000194236"/>
    </source>
</evidence>
<evidence type="ECO:0000313" key="2">
    <source>
        <dbReference type="EMBL" id="OTF77367.1"/>
    </source>
</evidence>
<feature type="domain" description="Ig-like" evidence="1">
    <location>
        <begin position="2"/>
        <end position="83"/>
    </location>
</feature>
<dbReference type="InterPro" id="IPR007110">
    <property type="entry name" value="Ig-like_dom"/>
</dbReference>
<dbReference type="PROSITE" id="PS50835">
    <property type="entry name" value="IG_LIKE"/>
    <property type="match status" value="1"/>
</dbReference>